<protein>
    <submittedName>
        <fullName evidence="2">Uncharacterized protein</fullName>
    </submittedName>
</protein>
<dbReference type="OrthoDB" id="1908108at2759"/>
<proteinExistence type="predicted"/>
<evidence type="ECO:0000313" key="2">
    <source>
        <dbReference type="EMBL" id="KAG6435655.1"/>
    </source>
</evidence>
<sequence length="211" mass="22615">MRYTTLYLQLCVVGCCAPMAPRSLVGEVLQLLHNSPPCQEEHLLLGLLPRNLPSLSAASSLPPPLADKKAYTNNGAKVVFLKQRPLNRPPRASGSICVGCDRNLPEAALFCSISCKLDETGGKLCIHVPNSEFLVLPLEEGQMTPDSVLSMRTDSGSSSGGLAGCMYLDSTATTEAVKGKRSVVPSRFGPGCRPASEYNRRKGTPHRSPLH</sequence>
<comment type="caution">
    <text evidence="2">The sequence shown here is derived from an EMBL/GenBank/DDBJ whole genome shotgun (WGS) entry which is preliminary data.</text>
</comment>
<dbReference type="EMBL" id="PNBA02000001">
    <property type="protein sequence ID" value="KAG6435655.1"/>
    <property type="molecule type" value="Genomic_DNA"/>
</dbReference>
<dbReference type="Pfam" id="PF04640">
    <property type="entry name" value="PLATZ"/>
    <property type="match status" value="1"/>
</dbReference>
<keyword evidence="3" id="KW-1185">Reference proteome</keyword>
<reference evidence="2" key="2">
    <citation type="submission" date="2020-08" db="EMBL/GenBank/DDBJ databases">
        <title>Plant Genome Project.</title>
        <authorList>
            <person name="Zhang R.-G."/>
        </authorList>
    </citation>
    <scope>NUCLEOTIDE SEQUENCE</scope>
    <source>
        <strain evidence="2">Huo1</strain>
        <tissue evidence="2">Leaf</tissue>
    </source>
</reference>
<feature type="region of interest" description="Disordered" evidence="1">
    <location>
        <begin position="185"/>
        <end position="211"/>
    </location>
</feature>
<feature type="compositionally biased region" description="Basic residues" evidence="1">
    <location>
        <begin position="201"/>
        <end position="211"/>
    </location>
</feature>
<name>A0A8X8YQ01_SALSN</name>
<evidence type="ECO:0000256" key="1">
    <source>
        <dbReference type="SAM" id="MobiDB-lite"/>
    </source>
</evidence>
<dbReference type="AlphaFoldDB" id="A0A8X8YQ01"/>
<accession>A0A8X8YQ01</accession>
<organism evidence="2">
    <name type="scientific">Salvia splendens</name>
    <name type="common">Scarlet sage</name>
    <dbReference type="NCBI Taxonomy" id="180675"/>
    <lineage>
        <taxon>Eukaryota</taxon>
        <taxon>Viridiplantae</taxon>
        <taxon>Streptophyta</taxon>
        <taxon>Embryophyta</taxon>
        <taxon>Tracheophyta</taxon>
        <taxon>Spermatophyta</taxon>
        <taxon>Magnoliopsida</taxon>
        <taxon>eudicotyledons</taxon>
        <taxon>Gunneridae</taxon>
        <taxon>Pentapetalae</taxon>
        <taxon>asterids</taxon>
        <taxon>lamiids</taxon>
        <taxon>Lamiales</taxon>
        <taxon>Lamiaceae</taxon>
        <taxon>Nepetoideae</taxon>
        <taxon>Mentheae</taxon>
        <taxon>Salviinae</taxon>
        <taxon>Salvia</taxon>
        <taxon>Salvia subgen. Calosphace</taxon>
        <taxon>core Calosphace</taxon>
    </lineage>
</organism>
<dbReference type="Proteomes" id="UP000298416">
    <property type="component" value="Unassembled WGS sequence"/>
</dbReference>
<gene>
    <name evidence="2" type="ORF">SASPL_100529</name>
</gene>
<dbReference type="PANTHER" id="PTHR31065:SF1">
    <property type="entry name" value="OS09G0116050 PROTEIN"/>
    <property type="match status" value="1"/>
</dbReference>
<dbReference type="InterPro" id="IPR006734">
    <property type="entry name" value="PLATZ"/>
</dbReference>
<evidence type="ECO:0000313" key="3">
    <source>
        <dbReference type="Proteomes" id="UP000298416"/>
    </source>
</evidence>
<dbReference type="PANTHER" id="PTHR31065">
    <property type="entry name" value="PLATZ TRANSCRIPTION FACTOR FAMILY PROTEIN"/>
    <property type="match status" value="1"/>
</dbReference>
<reference evidence="2" key="1">
    <citation type="submission" date="2018-01" db="EMBL/GenBank/DDBJ databases">
        <authorList>
            <person name="Mao J.F."/>
        </authorList>
    </citation>
    <scope>NUCLEOTIDE SEQUENCE</scope>
    <source>
        <strain evidence="2">Huo1</strain>
        <tissue evidence="2">Leaf</tissue>
    </source>
</reference>